<name>A0A254UG74_ASPNG</name>
<dbReference type="VEuPathDB" id="FungiDB:ASPNIDRAFT2_1178695"/>
<accession>A0A254UG74</accession>
<evidence type="ECO:0000313" key="2">
    <source>
        <dbReference type="EMBL" id="TPR04874.1"/>
    </source>
</evidence>
<proteinExistence type="predicted"/>
<organism evidence="2 3">
    <name type="scientific">Aspergillus niger</name>
    <dbReference type="NCBI Taxonomy" id="5061"/>
    <lineage>
        <taxon>Eukaryota</taxon>
        <taxon>Fungi</taxon>
        <taxon>Dikarya</taxon>
        <taxon>Ascomycota</taxon>
        <taxon>Pezizomycotina</taxon>
        <taxon>Eurotiomycetes</taxon>
        <taxon>Eurotiomycetidae</taxon>
        <taxon>Eurotiales</taxon>
        <taxon>Aspergillaceae</taxon>
        <taxon>Aspergillus</taxon>
        <taxon>Aspergillus subgen. Circumdati</taxon>
    </lineage>
</organism>
<keyword evidence="1" id="KW-0732">Signal</keyword>
<dbReference type="VEuPathDB" id="FungiDB:ATCC64974_93390"/>
<feature type="signal peptide" evidence="1">
    <location>
        <begin position="1"/>
        <end position="22"/>
    </location>
</feature>
<dbReference type="AlphaFoldDB" id="A0A254UG74"/>
<dbReference type="VEuPathDB" id="FungiDB:M747DRAFT_248982"/>
<evidence type="ECO:0000313" key="3">
    <source>
        <dbReference type="Proteomes" id="UP000197666"/>
    </source>
</evidence>
<protein>
    <submittedName>
        <fullName evidence="2">AAA domain family protein</fullName>
    </submittedName>
</protein>
<dbReference type="EMBL" id="NKJJ02000002">
    <property type="protein sequence ID" value="TPR04874.1"/>
    <property type="molecule type" value="Genomic_DNA"/>
</dbReference>
<reference evidence="3" key="1">
    <citation type="submission" date="2018-10" db="EMBL/GenBank/DDBJ databases">
        <title>FDA dAtabase for Regulatory Grade micrObial Sequences (FDA-ARGOS): Supporting development and validation of Infectious Disease Dx tests.</title>
        <authorList>
            <person name="Kerrigan L."/>
            <person name="Tallon L."/>
            <person name="Sadzewicz L."/>
            <person name="Sengamalay N."/>
            <person name="Ott S."/>
            <person name="Godinez A."/>
            <person name="Nagaraj S."/>
            <person name="Vavikolanu K."/>
            <person name="Nadendla S."/>
            <person name="George J."/>
            <person name="Sichtig H."/>
        </authorList>
    </citation>
    <scope>NUCLEOTIDE SEQUENCE [LARGE SCALE GENOMIC DNA]</scope>
    <source>
        <strain evidence="3">FDAARGOS_311</strain>
    </source>
</reference>
<comment type="caution">
    <text evidence="2">The sequence shown here is derived from an EMBL/GenBank/DDBJ whole genome shotgun (WGS) entry which is preliminary data.</text>
</comment>
<dbReference type="VEuPathDB" id="FungiDB:An10g00880"/>
<evidence type="ECO:0000256" key="1">
    <source>
        <dbReference type="SAM" id="SignalP"/>
    </source>
</evidence>
<dbReference type="Proteomes" id="UP000197666">
    <property type="component" value="Unassembled WGS sequence"/>
</dbReference>
<sequence length="267" mass="30273">MRFQQWPALFAALSAYMQVIQATDVVRNVTMLGPTTLHQHVADGFLTCLNATEISYRLYVDDGTTTVIPLSNRTIDFTGIDERLLECMKMSADTMSVAAEDTVEYNENHAGSMGAFQATYAWLVQNGAVGLRPVGSRSVTMEEGLTSREDKGELNAGLLEKRSFSHYSAYLSYYKECPSDDVRIFKSDKCHSYVTKWKSVEFQNLSGNLYLEVQIWPHHGCQKKQQKRLVVLPLKTSYCFNRNTFSFWGEYVGTKKKAYAWLNRGSS</sequence>
<feature type="chain" id="PRO_5015076447" evidence="1">
    <location>
        <begin position="23"/>
        <end position="267"/>
    </location>
</feature>
<gene>
    <name evidence="2" type="ORF">CAN33_0031915</name>
</gene>